<evidence type="ECO:0000313" key="1">
    <source>
        <dbReference type="EMBL" id="ENX33556.1"/>
    </source>
</evidence>
<dbReference type="EMBL" id="APRZ01000017">
    <property type="protein sequence ID" value="ENX33556.1"/>
    <property type="molecule type" value="Genomic_DNA"/>
</dbReference>
<proteinExistence type="predicted"/>
<sequence>MHVLIFRSLYLFRPKMKNSIDYLSHKLKKHMKIQTNTVLIAYQSLRKIPGGLTVLSRIISRVAPYFRTVNPVITKLEVGLCEASMSKSRSIENHIGTVHVIAICNGLEFVMGVAMEASIPSHLRWLPKGMQVDYVAKANSDIQLTAKIINDDWRVGDMQVEVIAKREDGEPVVQGCITIWVTEKK</sequence>
<gene>
    <name evidence="1" type="ORF">F889_02217</name>
</gene>
<dbReference type="Gene3D" id="3.10.129.10">
    <property type="entry name" value="Hotdog Thioesterase"/>
    <property type="match status" value="1"/>
</dbReference>
<dbReference type="SUPFAM" id="SSF54637">
    <property type="entry name" value="Thioesterase/thiol ester dehydrase-isomerase"/>
    <property type="match status" value="1"/>
</dbReference>
<dbReference type="PATRIC" id="fig|1217695.3.peg.2152"/>
<dbReference type="Proteomes" id="UP000013009">
    <property type="component" value="Unassembled WGS sequence"/>
</dbReference>
<accession>N9QU71</accession>
<dbReference type="InterPro" id="IPR029069">
    <property type="entry name" value="HotDog_dom_sf"/>
</dbReference>
<keyword evidence="2" id="KW-1185">Reference proteome</keyword>
<dbReference type="AlphaFoldDB" id="N9QU71"/>
<protein>
    <recommendedName>
        <fullName evidence="3">DUF4442 domain-containing protein</fullName>
    </recommendedName>
</protein>
<dbReference type="HOGENOM" id="CLU_102543_2_1_6"/>
<reference evidence="1 2" key="1">
    <citation type="submission" date="2013-02" db="EMBL/GenBank/DDBJ databases">
        <title>The Genome Sequence of Acinetobacter sp. NIPH 1859.</title>
        <authorList>
            <consortium name="The Broad Institute Genome Sequencing Platform"/>
            <consortium name="The Broad Institute Genome Sequencing Center for Infectious Disease"/>
            <person name="Cerqueira G."/>
            <person name="Feldgarden M."/>
            <person name="Courvalin P."/>
            <person name="Perichon B."/>
            <person name="Grillot-Courvalin C."/>
            <person name="Clermont D."/>
            <person name="Rocha E."/>
            <person name="Yoon E.-J."/>
            <person name="Nemec A."/>
            <person name="Walker B."/>
            <person name="Young S.K."/>
            <person name="Zeng Q."/>
            <person name="Gargeya S."/>
            <person name="Fitzgerald M."/>
            <person name="Haas B."/>
            <person name="Abouelleil A."/>
            <person name="Alvarado L."/>
            <person name="Arachchi H.M."/>
            <person name="Berlin A.M."/>
            <person name="Chapman S.B."/>
            <person name="Dewar J."/>
            <person name="Goldberg J."/>
            <person name="Griggs A."/>
            <person name="Gujja S."/>
            <person name="Hansen M."/>
            <person name="Howarth C."/>
            <person name="Imamovic A."/>
            <person name="Larimer J."/>
            <person name="McCowan C."/>
            <person name="Murphy C."/>
            <person name="Neiman D."/>
            <person name="Pearson M."/>
            <person name="Priest M."/>
            <person name="Roberts A."/>
            <person name="Saif S."/>
            <person name="Shea T."/>
            <person name="Sisk P."/>
            <person name="Sykes S."/>
            <person name="Wortman J."/>
            <person name="Nusbaum C."/>
            <person name="Birren B."/>
        </authorList>
    </citation>
    <scope>NUCLEOTIDE SEQUENCE [LARGE SCALE GENOMIC DNA]</scope>
    <source>
        <strain evidence="1 2">NIPH 1859</strain>
    </source>
</reference>
<evidence type="ECO:0008006" key="3">
    <source>
        <dbReference type="Google" id="ProtNLM"/>
    </source>
</evidence>
<comment type="caution">
    <text evidence="1">The sequence shown here is derived from an EMBL/GenBank/DDBJ whole genome shotgun (WGS) entry which is preliminary data.</text>
</comment>
<evidence type="ECO:0000313" key="2">
    <source>
        <dbReference type="Proteomes" id="UP000013009"/>
    </source>
</evidence>
<dbReference type="InterPro" id="IPR027961">
    <property type="entry name" value="DUF4442"/>
</dbReference>
<name>N9QU71_9GAMM</name>
<dbReference type="Pfam" id="PF14539">
    <property type="entry name" value="DUF4442"/>
    <property type="match status" value="1"/>
</dbReference>
<organism evidence="1 2">
    <name type="scientific">Acinetobacter colistiniresistens</name>
    <dbReference type="NCBI Taxonomy" id="280145"/>
    <lineage>
        <taxon>Bacteria</taxon>
        <taxon>Pseudomonadati</taxon>
        <taxon>Pseudomonadota</taxon>
        <taxon>Gammaproteobacteria</taxon>
        <taxon>Moraxellales</taxon>
        <taxon>Moraxellaceae</taxon>
        <taxon>Acinetobacter</taxon>
    </lineage>
</organism>